<evidence type="ECO:0000313" key="4">
    <source>
        <dbReference type="Proteomes" id="UP000434209"/>
    </source>
</evidence>
<organism evidence="3 4">
    <name type="scientific">Paraburkholderia acidiphila</name>
    <dbReference type="NCBI Taxonomy" id="2571747"/>
    <lineage>
        <taxon>Bacteria</taxon>
        <taxon>Pseudomonadati</taxon>
        <taxon>Pseudomonadota</taxon>
        <taxon>Betaproteobacteria</taxon>
        <taxon>Burkholderiales</taxon>
        <taxon>Burkholderiaceae</taxon>
        <taxon>Paraburkholderia</taxon>
    </lineage>
</organism>
<proteinExistence type="inferred from homology"/>
<dbReference type="OrthoDB" id="9801234at2"/>
<keyword evidence="2" id="KW-1277">Toxin-antitoxin system</keyword>
<reference evidence="3 4" key="1">
    <citation type="submission" date="2019-12" db="EMBL/GenBank/DDBJ databases">
        <title>Paraburkholderia acidiphila 7Q-K02 sp. nov and Paraburkholderia acidisoli DHF22 sp. nov., two strains isolated from forest soil.</title>
        <authorList>
            <person name="Gao Z."/>
            <person name="Qiu L."/>
        </authorList>
    </citation>
    <scope>NUCLEOTIDE SEQUENCE [LARGE SCALE GENOMIC DNA]</scope>
    <source>
        <strain evidence="3 4">7Q-K02</strain>
    </source>
</reference>
<dbReference type="KEGG" id="pacp:FAZ97_13810"/>
<keyword evidence="4" id="KW-1185">Reference proteome</keyword>
<dbReference type="PANTHER" id="PTHR35601:SF1">
    <property type="entry name" value="TOXIN RELE"/>
    <property type="match status" value="1"/>
</dbReference>
<evidence type="ECO:0000256" key="2">
    <source>
        <dbReference type="ARBA" id="ARBA00022649"/>
    </source>
</evidence>
<sequence>MKTYELKFRETALKEWRQLDSTVRKQFLKKLEERVVTPHVASARLSGMADCYKIKLVASGYRLVYQVVDGELVVLVIAIGKREADEAYRKARTRLG</sequence>
<name>A0A7Z2J9M7_9BURK</name>
<evidence type="ECO:0000313" key="3">
    <source>
        <dbReference type="EMBL" id="QGZ55898.1"/>
    </source>
</evidence>
<dbReference type="Gene3D" id="3.30.2310.20">
    <property type="entry name" value="RelE-like"/>
    <property type="match status" value="1"/>
</dbReference>
<comment type="similarity">
    <text evidence="1">Belongs to the RelE toxin family.</text>
</comment>
<dbReference type="SUPFAM" id="SSF143011">
    <property type="entry name" value="RelE-like"/>
    <property type="match status" value="1"/>
</dbReference>
<dbReference type="NCBIfam" id="TIGR02385">
    <property type="entry name" value="RelE_StbE"/>
    <property type="match status" value="1"/>
</dbReference>
<dbReference type="AlphaFoldDB" id="A0A7Z2J9M7"/>
<protein>
    <submittedName>
        <fullName evidence="3">Type II toxin-antitoxin system mRNA interferase toxin, RelE/StbE family</fullName>
    </submittedName>
</protein>
<accession>A0A7Z2J9M7</accession>
<evidence type="ECO:0000256" key="1">
    <source>
        <dbReference type="ARBA" id="ARBA00006226"/>
    </source>
</evidence>
<dbReference type="InterPro" id="IPR035093">
    <property type="entry name" value="RelE/ParE_toxin_dom_sf"/>
</dbReference>
<gene>
    <name evidence="3" type="ORF">FAZ97_13810</name>
</gene>
<dbReference type="EMBL" id="CP046909">
    <property type="protein sequence ID" value="QGZ55898.1"/>
    <property type="molecule type" value="Genomic_DNA"/>
</dbReference>
<dbReference type="Pfam" id="PF05016">
    <property type="entry name" value="ParE_toxin"/>
    <property type="match status" value="1"/>
</dbReference>
<dbReference type="InterPro" id="IPR007712">
    <property type="entry name" value="RelE/ParE_toxin"/>
</dbReference>
<dbReference type="Proteomes" id="UP000434209">
    <property type="component" value="Chromosome 1"/>
</dbReference>
<dbReference type="RefSeq" id="WP_158758889.1">
    <property type="nucleotide sequence ID" value="NZ_CP046909.1"/>
</dbReference>
<dbReference type="PANTHER" id="PTHR35601">
    <property type="entry name" value="TOXIN RELE"/>
    <property type="match status" value="1"/>
</dbReference>